<name>A0A8H7K153_BIOOC</name>
<evidence type="ECO:0000259" key="5">
    <source>
        <dbReference type="Pfam" id="PF00149"/>
    </source>
</evidence>
<dbReference type="Gene3D" id="3.50.50.60">
    <property type="entry name" value="FAD/NAD(P)-binding domain"/>
    <property type="match status" value="2"/>
</dbReference>
<dbReference type="Pfam" id="PF13450">
    <property type="entry name" value="NAD_binding_8"/>
    <property type="match status" value="1"/>
</dbReference>
<dbReference type="InterPro" id="IPR051693">
    <property type="entry name" value="UPF0046_metallophosphoest"/>
</dbReference>
<keyword evidence="4" id="KW-1133">Transmembrane helix</keyword>
<evidence type="ECO:0000256" key="3">
    <source>
        <dbReference type="ARBA" id="ARBA00023002"/>
    </source>
</evidence>
<dbReference type="PANTHER" id="PTHR12905:SF18">
    <property type="entry name" value="ESTER HYDROLASE, PUTATIVE (AFU_ORTHOLOGUE AFUA_4G03130)-RELATED"/>
    <property type="match status" value="1"/>
</dbReference>
<dbReference type="PANTHER" id="PTHR12905">
    <property type="entry name" value="METALLOPHOSPHOESTERASE"/>
    <property type="match status" value="1"/>
</dbReference>
<dbReference type="Gene3D" id="3.60.21.10">
    <property type="match status" value="1"/>
</dbReference>
<keyword evidence="2" id="KW-0274">FAD</keyword>
<dbReference type="Proteomes" id="UP000616885">
    <property type="component" value="Unassembled WGS sequence"/>
</dbReference>
<keyword evidence="4" id="KW-0472">Membrane</keyword>
<keyword evidence="1" id="KW-0285">Flavoprotein</keyword>
<dbReference type="Pfam" id="PF00743">
    <property type="entry name" value="FMO-like"/>
    <property type="match status" value="1"/>
</dbReference>
<reference evidence="6" key="1">
    <citation type="submission" date="2020-10" db="EMBL/GenBank/DDBJ databases">
        <title>High-Quality Genome Resource of Clonostachys rosea strain S41 by Oxford Nanopore Long-Read Sequencing.</title>
        <authorList>
            <person name="Wang H."/>
        </authorList>
    </citation>
    <scope>NUCLEOTIDE SEQUENCE</scope>
    <source>
        <strain evidence="6">S41</strain>
    </source>
</reference>
<sequence>MGVLTRVGLRRSSIWEPYTILDYLISSPLIYLSVKFYYFILFLRACSVHPPKEKPAVRLVCIADTHSQTVAVPDGDILIHAGDITHAGTVAELNTQFDWLRSLPHPVKIIIAGNHDYWFDPVNRPAEDVDSGQVPDLTGLIYLENSSTLQEVKGRKLHIYGAPYMPKVNGYRFAFEYTEATQPWSNKVPIETDILITHCPPQHHRDLYQGCPHLLREVWRVKPLVHVFGHAHWCHGSEAIFLDKFQEAYERLLSRPRRGLIGDFIPSQTWLDVLIFVYYGIYGVLLSWLRTGAGGNRGSMMVNAAQNIGMDPDNRQDDRCTIPSPGAIRSVAIIGAGLSGLVSAVHLLRAGINITIFERANHVGGAWKYSPQPDRDPPFPSVRPPIPDWAEVERLQGEGLSYEEAALRFAPPGPVYANMKSRGNKMAMRTSLANWPEGSGDPLDHSEVLEYLQDVALTHRVQDRIRFHMQVEAVSKEEGTGHWQIRTSRLATTTTSYKVERETWRFDAVVVATGRYGVPRVPDVPGLSTWKRMFPDRLMHAKQYRTPTSFRGKRVLIIGAFISALEIARELTDNGAMVYQSATDTRVDFRDKVGHENAVKVAMVTEFVVFAQNRDGPSSGPKQLDDDQPIPGQVVLQDKRELKEIHHVIIATGYLTTYPFLGPVLEQPFASLEEADDKVVTTGDARTVHNLHEDIFISPTQLWPL</sequence>
<feature type="transmembrane region" description="Helical" evidence="4">
    <location>
        <begin position="20"/>
        <end position="43"/>
    </location>
</feature>
<accession>A0A8H7K153</accession>
<evidence type="ECO:0000256" key="1">
    <source>
        <dbReference type="ARBA" id="ARBA00022630"/>
    </source>
</evidence>
<dbReference type="Pfam" id="PF00149">
    <property type="entry name" value="Metallophos"/>
    <property type="match status" value="1"/>
</dbReference>
<protein>
    <recommendedName>
        <fullName evidence="5">Calcineurin-like phosphoesterase domain-containing protein</fullName>
    </recommendedName>
</protein>
<evidence type="ECO:0000256" key="2">
    <source>
        <dbReference type="ARBA" id="ARBA00022827"/>
    </source>
</evidence>
<dbReference type="InterPro" id="IPR020946">
    <property type="entry name" value="Flavin_mOase-like"/>
</dbReference>
<dbReference type="SUPFAM" id="SSF51905">
    <property type="entry name" value="FAD/NAD(P)-binding domain"/>
    <property type="match status" value="1"/>
</dbReference>
<dbReference type="EMBL" id="JADCTT010000018">
    <property type="protein sequence ID" value="KAF9743022.1"/>
    <property type="molecule type" value="Genomic_DNA"/>
</dbReference>
<dbReference type="GO" id="GO:0004499">
    <property type="term" value="F:N,N-dimethylaniline monooxygenase activity"/>
    <property type="evidence" value="ECO:0007669"/>
    <property type="project" value="InterPro"/>
</dbReference>
<evidence type="ECO:0000256" key="4">
    <source>
        <dbReference type="SAM" id="Phobius"/>
    </source>
</evidence>
<dbReference type="GO" id="GO:0050661">
    <property type="term" value="F:NADP binding"/>
    <property type="evidence" value="ECO:0007669"/>
    <property type="project" value="InterPro"/>
</dbReference>
<dbReference type="PRINTS" id="PR00419">
    <property type="entry name" value="ADXRDTASE"/>
</dbReference>
<proteinExistence type="predicted"/>
<dbReference type="AlphaFoldDB" id="A0A8H7K153"/>
<keyword evidence="4" id="KW-0812">Transmembrane</keyword>
<gene>
    <name evidence="6" type="ORF">IM811_006678</name>
</gene>
<feature type="domain" description="Calcineurin-like phosphoesterase" evidence="5">
    <location>
        <begin position="73"/>
        <end position="233"/>
    </location>
</feature>
<evidence type="ECO:0000313" key="6">
    <source>
        <dbReference type="EMBL" id="KAF9743022.1"/>
    </source>
</evidence>
<organism evidence="6 7">
    <name type="scientific">Bionectria ochroleuca</name>
    <name type="common">Gliocladium roseum</name>
    <dbReference type="NCBI Taxonomy" id="29856"/>
    <lineage>
        <taxon>Eukaryota</taxon>
        <taxon>Fungi</taxon>
        <taxon>Dikarya</taxon>
        <taxon>Ascomycota</taxon>
        <taxon>Pezizomycotina</taxon>
        <taxon>Sordariomycetes</taxon>
        <taxon>Hypocreomycetidae</taxon>
        <taxon>Hypocreales</taxon>
        <taxon>Bionectriaceae</taxon>
        <taxon>Clonostachys</taxon>
    </lineage>
</organism>
<dbReference type="CDD" id="cd07379">
    <property type="entry name" value="MPP_239FB"/>
    <property type="match status" value="1"/>
</dbReference>
<dbReference type="GO" id="GO:0016787">
    <property type="term" value="F:hydrolase activity"/>
    <property type="evidence" value="ECO:0007669"/>
    <property type="project" value="InterPro"/>
</dbReference>
<dbReference type="InterPro" id="IPR004843">
    <property type="entry name" value="Calcineurin-like_PHP"/>
</dbReference>
<dbReference type="InterPro" id="IPR029052">
    <property type="entry name" value="Metallo-depent_PP-like"/>
</dbReference>
<comment type="caution">
    <text evidence="6">The sequence shown here is derived from an EMBL/GenBank/DDBJ whole genome shotgun (WGS) entry which is preliminary data.</text>
</comment>
<dbReference type="InterPro" id="IPR036188">
    <property type="entry name" value="FAD/NAD-bd_sf"/>
</dbReference>
<dbReference type="GO" id="GO:0050660">
    <property type="term" value="F:flavin adenine dinucleotide binding"/>
    <property type="evidence" value="ECO:0007669"/>
    <property type="project" value="InterPro"/>
</dbReference>
<keyword evidence="3" id="KW-0560">Oxidoreductase</keyword>
<dbReference type="SUPFAM" id="SSF56300">
    <property type="entry name" value="Metallo-dependent phosphatases"/>
    <property type="match status" value="1"/>
</dbReference>
<evidence type="ECO:0000313" key="7">
    <source>
        <dbReference type="Proteomes" id="UP000616885"/>
    </source>
</evidence>